<evidence type="ECO:0000313" key="1">
    <source>
        <dbReference type="EMBL" id="PQO25813.1"/>
    </source>
</evidence>
<dbReference type="Proteomes" id="UP000240009">
    <property type="component" value="Unassembled WGS sequence"/>
</dbReference>
<organism evidence="1 2">
    <name type="scientific">Blastopirellula marina</name>
    <dbReference type="NCBI Taxonomy" id="124"/>
    <lineage>
        <taxon>Bacteria</taxon>
        <taxon>Pseudomonadati</taxon>
        <taxon>Planctomycetota</taxon>
        <taxon>Planctomycetia</taxon>
        <taxon>Pirellulales</taxon>
        <taxon>Pirellulaceae</taxon>
        <taxon>Blastopirellula</taxon>
    </lineage>
</organism>
<gene>
    <name evidence="1" type="primary">cas5u6u</name>
    <name evidence="1" type="ORF">C5Y96_23695</name>
</gene>
<dbReference type="InterPro" id="IPR019089">
    <property type="entry name" value="Cas_GSU0054"/>
</dbReference>
<dbReference type="EMBL" id="PUIA01000074">
    <property type="protein sequence ID" value="PQO25813.1"/>
    <property type="molecule type" value="Genomic_DNA"/>
</dbReference>
<accession>A0A2S8F102</accession>
<name>A0A2S8F102_9BACT</name>
<proteinExistence type="predicted"/>
<evidence type="ECO:0000313" key="2">
    <source>
        <dbReference type="Proteomes" id="UP000240009"/>
    </source>
</evidence>
<dbReference type="NCBIfam" id="TIGR02165">
    <property type="entry name" value="cas5_6_GSU0054"/>
    <property type="match status" value="1"/>
</dbReference>
<protein>
    <submittedName>
        <fullName evidence="1">Type I-U CRISPR-associated protein Cas5/Cas6</fullName>
    </submittedName>
</protein>
<sequence>MPTIEFTFPAHRYHATLTGTHVNEGRIEWPPSPWRLLRTFLAVGYTRLHWNEPPVAAIQLLEQLASTLPAYRVPRTYEAHSRHYMPYIEGKNEKTTKVIDAFLRFPKQSSLLVHYDVDLNSELKSLLESLICSITYLGRAESWTDAKLIEEHQPDESWFQPLTEDRTSIHPLRLLSAIPQSEYERWRVKAVQRAVDQESSSKGKKVSSTARKKLEAAFPVDLIDCLSWDTADVRKYRWNRTPGTKEVLYSAPEPSPRSAISSYRSAPAKPVEAALVALAIDRDKASRLPAMSRCLPQAEAMHAALVRILARDIKAHSESIIGRTHDGKPLQENHRHAHFVPLSLHGSDLLDHMLIHAPMGLDDAAQQAIRRLRFTWAKKIPRIVLRWIGFGSLKEIEQQINAQSGRRLPILGSSTVLHSETPYVPSRHLKLKRSRYTLEDDICRELASRGYPKPSRIEVWNDDLSSGHRRLASTHLLTYVRARQSDKPQPPDSKAFGLTLHFDETISCPLAIGYGSHYGLGLFSAGS</sequence>
<reference evidence="1 2" key="1">
    <citation type="submission" date="2018-02" db="EMBL/GenBank/DDBJ databases">
        <title>Comparative genomes isolates from brazilian mangrove.</title>
        <authorList>
            <person name="Araujo J.E."/>
            <person name="Taketani R.G."/>
            <person name="Silva M.C.P."/>
            <person name="Loureco M.V."/>
            <person name="Andreote F.D."/>
        </authorList>
    </citation>
    <scope>NUCLEOTIDE SEQUENCE [LARGE SCALE GENOMIC DNA]</scope>
    <source>
        <strain evidence="1 2">HEX-2 MGV</strain>
    </source>
</reference>
<dbReference type="OrthoDB" id="128883at2"/>
<comment type="caution">
    <text evidence="1">The sequence shown here is derived from an EMBL/GenBank/DDBJ whole genome shotgun (WGS) entry which is preliminary data.</text>
</comment>
<dbReference type="AlphaFoldDB" id="A0A2S8F102"/>
<dbReference type="RefSeq" id="WP_105358575.1">
    <property type="nucleotide sequence ID" value="NZ_PUIA01000074.1"/>
</dbReference>